<comment type="cofactor">
    <cofactor evidence="1 10">
        <name>Mg(2+)</name>
        <dbReference type="ChEBI" id="CHEBI:18420"/>
    </cofactor>
</comment>
<dbReference type="SUPFAM" id="SSF52540">
    <property type="entry name" value="P-loop containing nucleoside triphosphate hydrolases"/>
    <property type="match status" value="2"/>
</dbReference>
<dbReference type="Pfam" id="PF01715">
    <property type="entry name" value="IPPT"/>
    <property type="match status" value="1"/>
</dbReference>
<evidence type="ECO:0000256" key="13">
    <source>
        <dbReference type="RuleBase" id="RU003785"/>
    </source>
</evidence>
<dbReference type="GO" id="GO:0052381">
    <property type="term" value="F:tRNA dimethylallyltransferase activity"/>
    <property type="evidence" value="ECO:0007669"/>
    <property type="project" value="UniProtKB-UniRule"/>
</dbReference>
<evidence type="ECO:0000256" key="9">
    <source>
        <dbReference type="ARBA" id="ARBA00049563"/>
    </source>
</evidence>
<evidence type="ECO:0000256" key="6">
    <source>
        <dbReference type="ARBA" id="ARBA00022741"/>
    </source>
</evidence>
<dbReference type="Gene3D" id="1.10.20.140">
    <property type="match status" value="1"/>
</dbReference>
<comment type="caution">
    <text evidence="10">Lacks conserved residue(s) required for the propagation of feature annotation.</text>
</comment>
<evidence type="ECO:0000256" key="10">
    <source>
        <dbReference type="HAMAP-Rule" id="MF_00185"/>
    </source>
</evidence>
<reference evidence="14 15" key="1">
    <citation type="submission" date="2016-10" db="EMBL/GenBank/DDBJ databases">
        <authorList>
            <person name="Varghese N."/>
            <person name="Submissions S."/>
        </authorList>
    </citation>
    <scope>NUCLEOTIDE SEQUENCE [LARGE SCALE GENOMIC DNA]</scope>
    <source>
        <strain evidence="14 15">IBRC-M10081</strain>
    </source>
</reference>
<comment type="subunit">
    <text evidence="10">Monomer.</text>
</comment>
<keyword evidence="4 10" id="KW-0808">Transferase</keyword>
<dbReference type="PANTHER" id="PTHR11088">
    <property type="entry name" value="TRNA DIMETHYLALLYLTRANSFERASE"/>
    <property type="match status" value="1"/>
</dbReference>
<name>A0A662Z2X3_9STAP</name>
<gene>
    <name evidence="10" type="primary">miaA</name>
    <name evidence="14" type="ORF">SAMN05192557_0226</name>
</gene>
<dbReference type="EMBL" id="FOIT01000001">
    <property type="protein sequence ID" value="SEV82218.1"/>
    <property type="molecule type" value="Genomic_DNA"/>
</dbReference>
<evidence type="ECO:0000256" key="11">
    <source>
        <dbReference type="RuleBase" id="RU003783"/>
    </source>
</evidence>
<dbReference type="NCBIfam" id="TIGR00174">
    <property type="entry name" value="miaA"/>
    <property type="match status" value="1"/>
</dbReference>
<dbReference type="GO" id="GO:0005524">
    <property type="term" value="F:ATP binding"/>
    <property type="evidence" value="ECO:0007669"/>
    <property type="project" value="UniProtKB-UniRule"/>
</dbReference>
<dbReference type="GO" id="GO:0006400">
    <property type="term" value="P:tRNA modification"/>
    <property type="evidence" value="ECO:0007669"/>
    <property type="project" value="TreeGrafter"/>
</dbReference>
<comment type="similarity">
    <text evidence="3 10 13">Belongs to the IPP transferase family.</text>
</comment>
<dbReference type="PANTHER" id="PTHR11088:SF60">
    <property type="entry name" value="TRNA DIMETHYLALLYLTRANSFERASE"/>
    <property type="match status" value="1"/>
</dbReference>
<dbReference type="InterPro" id="IPR018022">
    <property type="entry name" value="IPT"/>
</dbReference>
<feature type="binding site" evidence="10">
    <location>
        <begin position="13"/>
        <end position="18"/>
    </location>
    <ligand>
        <name>substrate</name>
    </ligand>
</feature>
<keyword evidence="5 10" id="KW-0819">tRNA processing</keyword>
<comment type="function">
    <text evidence="2 10 12">Catalyzes the transfer of a dimethylallyl group onto the adenine at position 37 in tRNAs that read codons beginning with uridine, leading to the formation of N6-(dimethylallyl)adenosine (i(6)A).</text>
</comment>
<dbReference type="OrthoDB" id="9776390at2"/>
<dbReference type="AlphaFoldDB" id="A0A662Z2X3"/>
<dbReference type="InterPro" id="IPR039657">
    <property type="entry name" value="Dimethylallyltransferase"/>
</dbReference>
<feature type="region of interest" description="Interaction with substrate tRNA" evidence="10">
    <location>
        <begin position="36"/>
        <end position="39"/>
    </location>
</feature>
<comment type="catalytic activity">
    <reaction evidence="9 10 11">
        <text>adenosine(37) in tRNA + dimethylallyl diphosphate = N(6)-dimethylallyladenosine(37) in tRNA + diphosphate</text>
        <dbReference type="Rhea" id="RHEA:26482"/>
        <dbReference type="Rhea" id="RHEA-COMP:10162"/>
        <dbReference type="Rhea" id="RHEA-COMP:10375"/>
        <dbReference type="ChEBI" id="CHEBI:33019"/>
        <dbReference type="ChEBI" id="CHEBI:57623"/>
        <dbReference type="ChEBI" id="CHEBI:74411"/>
        <dbReference type="ChEBI" id="CHEBI:74415"/>
        <dbReference type="EC" id="2.5.1.75"/>
    </reaction>
</comment>
<evidence type="ECO:0000256" key="3">
    <source>
        <dbReference type="ARBA" id="ARBA00005842"/>
    </source>
</evidence>
<dbReference type="Gene3D" id="3.40.50.300">
    <property type="entry name" value="P-loop containing nucleotide triphosphate hydrolases"/>
    <property type="match status" value="1"/>
</dbReference>
<keyword evidence="7 10" id="KW-0067">ATP-binding</keyword>
<evidence type="ECO:0000256" key="4">
    <source>
        <dbReference type="ARBA" id="ARBA00022679"/>
    </source>
</evidence>
<dbReference type="HAMAP" id="MF_00185">
    <property type="entry name" value="IPP_trans"/>
    <property type="match status" value="1"/>
</dbReference>
<organism evidence="14 15">
    <name type="scientific">Aliicoccus persicus</name>
    <dbReference type="NCBI Taxonomy" id="930138"/>
    <lineage>
        <taxon>Bacteria</taxon>
        <taxon>Bacillati</taxon>
        <taxon>Bacillota</taxon>
        <taxon>Bacilli</taxon>
        <taxon>Bacillales</taxon>
        <taxon>Staphylococcaceae</taxon>
        <taxon>Aliicoccus</taxon>
    </lineage>
</organism>
<sequence length="303" mass="35701">MAKKKLLILIGPTAVGKTALSIQIAKRFDFEIISGDSMQIYKHMDIGTGKITEEEKEGVLHHMLDIVEPDEDYSVKAYQDQVTSLINSAHDHEKLPFIVGGTGLYIKSLIYESYKFNDENEAEKERLNKHYESFTNEILYEQLIDKNNEYAETIHPNNRRRMIRTLIRHDLGDFFNKSTYNNLPKYDIFIIGLHRERERLYERINMRVRGMFDEGLLEEVHHLTTNFSLSKTAHAAIGYKEFDGYFNGELTLEDVIEQIQQNSRRYAKRQLTFFRNQLPVTWYDVDKDSIETIMEDIQQFINR</sequence>
<evidence type="ECO:0000313" key="14">
    <source>
        <dbReference type="EMBL" id="SEV82218.1"/>
    </source>
</evidence>
<dbReference type="InterPro" id="IPR027417">
    <property type="entry name" value="P-loop_NTPase"/>
</dbReference>
<evidence type="ECO:0000256" key="5">
    <source>
        <dbReference type="ARBA" id="ARBA00022694"/>
    </source>
</evidence>
<evidence type="ECO:0000256" key="8">
    <source>
        <dbReference type="ARBA" id="ARBA00022842"/>
    </source>
</evidence>
<keyword evidence="8 10" id="KW-0460">Magnesium</keyword>
<dbReference type="EC" id="2.5.1.75" evidence="10"/>
<accession>A0A662Z2X3</accession>
<keyword evidence="15" id="KW-1185">Reference proteome</keyword>
<evidence type="ECO:0000256" key="12">
    <source>
        <dbReference type="RuleBase" id="RU003784"/>
    </source>
</evidence>
<evidence type="ECO:0000313" key="15">
    <source>
        <dbReference type="Proteomes" id="UP000243605"/>
    </source>
</evidence>
<proteinExistence type="inferred from homology"/>
<dbReference type="RefSeq" id="WP_091473058.1">
    <property type="nucleotide sequence ID" value="NZ_FOIT01000001.1"/>
</dbReference>
<evidence type="ECO:0000256" key="2">
    <source>
        <dbReference type="ARBA" id="ARBA00003213"/>
    </source>
</evidence>
<evidence type="ECO:0000256" key="7">
    <source>
        <dbReference type="ARBA" id="ARBA00022840"/>
    </source>
</evidence>
<feature type="binding site" evidence="10">
    <location>
        <begin position="11"/>
        <end position="18"/>
    </location>
    <ligand>
        <name>ATP</name>
        <dbReference type="ChEBI" id="CHEBI:30616"/>
    </ligand>
</feature>
<evidence type="ECO:0000256" key="1">
    <source>
        <dbReference type="ARBA" id="ARBA00001946"/>
    </source>
</evidence>
<feature type="site" description="Interaction with substrate tRNA" evidence="10">
    <location>
        <position position="102"/>
    </location>
</feature>
<keyword evidence="6 10" id="KW-0547">Nucleotide-binding</keyword>
<dbReference type="Proteomes" id="UP000243605">
    <property type="component" value="Unassembled WGS sequence"/>
</dbReference>
<protein>
    <recommendedName>
        <fullName evidence="10">tRNA dimethylallyltransferase</fullName>
        <ecNumber evidence="10">2.5.1.75</ecNumber>
    </recommendedName>
    <alternativeName>
        <fullName evidence="10">Dimethylallyl diphosphate:tRNA dimethylallyltransferase</fullName>
        <shortName evidence="10">DMAPP:tRNA dimethylallyltransferase</shortName>
        <shortName evidence="10">DMATase</shortName>
    </alternativeName>
    <alternativeName>
        <fullName evidence="10">Isopentenyl-diphosphate:tRNA isopentenyltransferase</fullName>
        <shortName evidence="10">IPP transferase</shortName>
        <shortName evidence="10">IPPT</shortName>
        <shortName evidence="10">IPTase</shortName>
    </alternativeName>
</protein>